<sequence length="142" mass="15832">MADGDMLEKMKTYGRRSLTKSMEHWVIGAPRQEHYGVAYVTPLGLLECLCVYANYLSWNDRKLLSNDNAGQRTFEGQFSSGLHISTCSTDASIKGARALNDNEDVLVWKHKGKKVFKVTGAYALLIMRAITTTWQETGGKAP</sequence>
<comment type="caution">
    <text evidence="1">The sequence shown here is derived from an EMBL/GenBank/DDBJ whole genome shotgun (WGS) entry which is preliminary data.</text>
</comment>
<protein>
    <submittedName>
        <fullName evidence="1">Uncharacterized protein</fullName>
    </submittedName>
</protein>
<dbReference type="Proteomes" id="UP000823775">
    <property type="component" value="Unassembled WGS sequence"/>
</dbReference>
<name>A0ABS8RPH5_DATST</name>
<reference evidence="1 2" key="1">
    <citation type="journal article" date="2021" name="BMC Genomics">
        <title>Datura genome reveals duplications of psychoactive alkaloid biosynthetic genes and high mutation rate following tissue culture.</title>
        <authorList>
            <person name="Rajewski A."/>
            <person name="Carter-House D."/>
            <person name="Stajich J."/>
            <person name="Litt A."/>
        </authorList>
    </citation>
    <scope>NUCLEOTIDE SEQUENCE [LARGE SCALE GENOMIC DNA]</scope>
    <source>
        <strain evidence="1">AR-01</strain>
    </source>
</reference>
<dbReference type="EMBL" id="JACEIK010000071">
    <property type="protein sequence ID" value="MCD7448713.1"/>
    <property type="molecule type" value="Genomic_DNA"/>
</dbReference>
<proteinExistence type="predicted"/>
<evidence type="ECO:0000313" key="2">
    <source>
        <dbReference type="Proteomes" id="UP000823775"/>
    </source>
</evidence>
<accession>A0ABS8RPH5</accession>
<gene>
    <name evidence="1" type="ORF">HAX54_045652</name>
</gene>
<keyword evidence="2" id="KW-1185">Reference proteome</keyword>
<evidence type="ECO:0000313" key="1">
    <source>
        <dbReference type="EMBL" id="MCD7448713.1"/>
    </source>
</evidence>
<organism evidence="1 2">
    <name type="scientific">Datura stramonium</name>
    <name type="common">Jimsonweed</name>
    <name type="synonym">Common thornapple</name>
    <dbReference type="NCBI Taxonomy" id="4076"/>
    <lineage>
        <taxon>Eukaryota</taxon>
        <taxon>Viridiplantae</taxon>
        <taxon>Streptophyta</taxon>
        <taxon>Embryophyta</taxon>
        <taxon>Tracheophyta</taxon>
        <taxon>Spermatophyta</taxon>
        <taxon>Magnoliopsida</taxon>
        <taxon>eudicotyledons</taxon>
        <taxon>Gunneridae</taxon>
        <taxon>Pentapetalae</taxon>
        <taxon>asterids</taxon>
        <taxon>lamiids</taxon>
        <taxon>Solanales</taxon>
        <taxon>Solanaceae</taxon>
        <taxon>Solanoideae</taxon>
        <taxon>Datureae</taxon>
        <taxon>Datura</taxon>
    </lineage>
</organism>